<evidence type="ECO:0000259" key="1">
    <source>
        <dbReference type="Pfam" id="PF08241"/>
    </source>
</evidence>
<name>A0A6C0BIU1_9ZZZZ</name>
<dbReference type="AlphaFoldDB" id="A0A6C0BIU1"/>
<reference evidence="2" key="1">
    <citation type="journal article" date="2020" name="Nature">
        <title>Giant virus diversity and host interactions through global metagenomics.</title>
        <authorList>
            <person name="Schulz F."/>
            <person name="Roux S."/>
            <person name="Paez-Espino D."/>
            <person name="Jungbluth S."/>
            <person name="Walsh D.A."/>
            <person name="Denef V.J."/>
            <person name="McMahon K.D."/>
            <person name="Konstantinidis K.T."/>
            <person name="Eloe-Fadrosh E.A."/>
            <person name="Kyrpides N.C."/>
            <person name="Woyke T."/>
        </authorList>
    </citation>
    <scope>NUCLEOTIDE SEQUENCE</scope>
    <source>
        <strain evidence="2">GVMAG-M-3300014204-73</strain>
    </source>
</reference>
<dbReference type="CDD" id="cd02440">
    <property type="entry name" value="AdoMet_MTases"/>
    <property type="match status" value="1"/>
</dbReference>
<proteinExistence type="predicted"/>
<dbReference type="InterPro" id="IPR013216">
    <property type="entry name" value="Methyltransf_11"/>
</dbReference>
<dbReference type="Pfam" id="PF08241">
    <property type="entry name" value="Methyltransf_11"/>
    <property type="match status" value="1"/>
</dbReference>
<accession>A0A6C0BIU1</accession>
<sequence length="284" mass="32682">MKTTTNKETEVWNRVARIHDLADSLEEVAYLRSTGYNGEKDYIYYDYIYKWSRMLKCCKHLGLLGANKTIAEIGGGLSPVQFMLANHGCNVINMDIDFERTWFPTQGKYYIRASPQFIAESEKNATRIQYMRGSVFDEIKKIPSNSVDAAIETCAIHLFIGDGRNGLMDQIARILKPGGYFISIGDVANPHLGKCDHEFQYPKEMAQALCANAHLQLVKPYDYETWEKELTDYTHIIPRRNVDYTELSLLNMKNDPKSIPYNNVPTYPIHLWTATYILQKDQEV</sequence>
<dbReference type="EMBL" id="MN739177">
    <property type="protein sequence ID" value="QHS92287.1"/>
    <property type="molecule type" value="Genomic_DNA"/>
</dbReference>
<dbReference type="InterPro" id="IPR029063">
    <property type="entry name" value="SAM-dependent_MTases_sf"/>
</dbReference>
<dbReference type="SUPFAM" id="SSF53335">
    <property type="entry name" value="S-adenosyl-L-methionine-dependent methyltransferases"/>
    <property type="match status" value="1"/>
</dbReference>
<dbReference type="GO" id="GO:0008757">
    <property type="term" value="F:S-adenosylmethionine-dependent methyltransferase activity"/>
    <property type="evidence" value="ECO:0007669"/>
    <property type="project" value="InterPro"/>
</dbReference>
<protein>
    <recommendedName>
        <fullName evidence="1">Methyltransferase type 11 domain-containing protein</fullName>
    </recommendedName>
</protein>
<evidence type="ECO:0000313" key="2">
    <source>
        <dbReference type="EMBL" id="QHS92287.1"/>
    </source>
</evidence>
<organism evidence="2">
    <name type="scientific">viral metagenome</name>
    <dbReference type="NCBI Taxonomy" id="1070528"/>
    <lineage>
        <taxon>unclassified sequences</taxon>
        <taxon>metagenomes</taxon>
        <taxon>organismal metagenomes</taxon>
    </lineage>
</organism>
<dbReference type="Gene3D" id="3.40.50.150">
    <property type="entry name" value="Vaccinia Virus protein VP39"/>
    <property type="match status" value="1"/>
</dbReference>
<feature type="domain" description="Methyltransferase type 11" evidence="1">
    <location>
        <begin position="74"/>
        <end position="182"/>
    </location>
</feature>